<keyword evidence="2" id="KW-1185">Reference proteome</keyword>
<gene>
    <name evidence="1" type="ORF">AXW67_02305</name>
</gene>
<dbReference type="EMBL" id="LSEF01000031">
    <property type="protein sequence ID" value="OAF18777.1"/>
    <property type="molecule type" value="Genomic_DNA"/>
</dbReference>
<reference evidence="1 2" key="1">
    <citation type="submission" date="2016-02" db="EMBL/GenBank/DDBJ databases">
        <title>Draft genome sequence of the strain BR 10247T Bradyrhizobium neotropicale isolated from nodules of Centrolobium paraense.</title>
        <authorList>
            <person name="Simoes-Araujo J.L."/>
            <person name="Barauna A.C."/>
            <person name="Silva K."/>
            <person name="Zilli J.E."/>
        </authorList>
    </citation>
    <scope>NUCLEOTIDE SEQUENCE [LARGE SCALE GENOMIC DNA]</scope>
    <source>
        <strain evidence="1 2">BR 10247</strain>
    </source>
</reference>
<dbReference type="Proteomes" id="UP000077173">
    <property type="component" value="Unassembled WGS sequence"/>
</dbReference>
<dbReference type="AlphaFoldDB" id="A0A176ZEB2"/>
<evidence type="ECO:0000313" key="2">
    <source>
        <dbReference type="Proteomes" id="UP000077173"/>
    </source>
</evidence>
<name>A0A176ZEB2_9BRAD</name>
<sequence>MKFFGTPEPSKDGTVLTNYWRRKFFWPRSEPGFDYCIEFLNFFADVSTILNEGRKIACLQRLQAVLRGRPQRGFVMQFIAGSLV</sequence>
<comment type="caution">
    <text evidence="1">The sequence shown here is derived from an EMBL/GenBank/DDBJ whole genome shotgun (WGS) entry which is preliminary data.</text>
</comment>
<proteinExistence type="predicted"/>
<dbReference type="GeneID" id="32583802"/>
<evidence type="ECO:0000313" key="1">
    <source>
        <dbReference type="EMBL" id="OAF18777.1"/>
    </source>
</evidence>
<organism evidence="1 2">
    <name type="scientific">Bradyrhizobium neotropicale</name>
    <dbReference type="NCBI Taxonomy" id="1497615"/>
    <lineage>
        <taxon>Bacteria</taxon>
        <taxon>Pseudomonadati</taxon>
        <taxon>Pseudomonadota</taxon>
        <taxon>Alphaproteobacteria</taxon>
        <taxon>Hyphomicrobiales</taxon>
        <taxon>Nitrobacteraceae</taxon>
        <taxon>Bradyrhizobium</taxon>
    </lineage>
</organism>
<protein>
    <submittedName>
        <fullName evidence="1">Uncharacterized protein</fullName>
    </submittedName>
</protein>
<accession>A0A176ZEB2</accession>